<keyword evidence="8" id="KW-0112">Calmodulin-binding</keyword>
<dbReference type="Proteomes" id="UP000092461">
    <property type="component" value="Unassembled WGS sequence"/>
</dbReference>
<evidence type="ECO:0000256" key="4">
    <source>
        <dbReference type="ARBA" id="ARBA00022553"/>
    </source>
</evidence>
<evidence type="ECO:0000259" key="12">
    <source>
        <dbReference type="PROSITE" id="PS50021"/>
    </source>
</evidence>
<keyword evidence="5" id="KW-0132">Cell division</keyword>
<evidence type="ECO:0000256" key="8">
    <source>
        <dbReference type="ARBA" id="ARBA00022860"/>
    </source>
</evidence>
<dbReference type="VEuPathDB" id="VectorBase:LLONM1_001298"/>
<proteinExistence type="predicted"/>
<keyword evidence="10" id="KW-0539">Nucleus</keyword>
<evidence type="ECO:0000256" key="11">
    <source>
        <dbReference type="ARBA" id="ARBA00023306"/>
    </source>
</evidence>
<keyword evidence="6" id="KW-0677">Repeat</keyword>
<dbReference type="Pfam" id="PF00612">
    <property type="entry name" value="IQ"/>
    <property type="match status" value="9"/>
</dbReference>
<dbReference type="GO" id="GO:0000278">
    <property type="term" value="P:mitotic cell cycle"/>
    <property type="evidence" value="ECO:0007669"/>
    <property type="project" value="TreeGrafter"/>
</dbReference>
<dbReference type="GO" id="GO:0005634">
    <property type="term" value="C:nucleus"/>
    <property type="evidence" value="ECO:0007669"/>
    <property type="project" value="UniProtKB-SubCell"/>
</dbReference>
<feature type="domain" description="Calponin-homology (CH)" evidence="12">
    <location>
        <begin position="421"/>
        <end position="539"/>
    </location>
</feature>
<evidence type="ECO:0000256" key="1">
    <source>
        <dbReference type="ARBA" id="ARBA00004123"/>
    </source>
</evidence>
<organism evidence="13 14">
    <name type="scientific">Lutzomyia longipalpis</name>
    <name type="common">Sand fly</name>
    <dbReference type="NCBI Taxonomy" id="7200"/>
    <lineage>
        <taxon>Eukaryota</taxon>
        <taxon>Metazoa</taxon>
        <taxon>Ecdysozoa</taxon>
        <taxon>Arthropoda</taxon>
        <taxon>Hexapoda</taxon>
        <taxon>Insecta</taxon>
        <taxon>Pterygota</taxon>
        <taxon>Neoptera</taxon>
        <taxon>Endopterygota</taxon>
        <taxon>Diptera</taxon>
        <taxon>Nematocera</taxon>
        <taxon>Psychodoidea</taxon>
        <taxon>Psychodidae</taxon>
        <taxon>Lutzomyia</taxon>
        <taxon>Lutzomyia</taxon>
    </lineage>
</organism>
<dbReference type="Gene3D" id="1.10.418.10">
    <property type="entry name" value="Calponin-like domain"/>
    <property type="match status" value="1"/>
</dbReference>
<name>A0A1B0GHN7_LUTLO</name>
<dbReference type="PROSITE" id="PS50021">
    <property type="entry name" value="CH"/>
    <property type="match status" value="1"/>
</dbReference>
<keyword evidence="3" id="KW-0963">Cytoplasm</keyword>
<evidence type="ECO:0000313" key="14">
    <source>
        <dbReference type="Proteomes" id="UP000092461"/>
    </source>
</evidence>
<accession>A0A1B0GHN7</accession>
<evidence type="ECO:0000256" key="7">
    <source>
        <dbReference type="ARBA" id="ARBA00022776"/>
    </source>
</evidence>
<reference evidence="13" key="1">
    <citation type="submission" date="2020-05" db="UniProtKB">
        <authorList>
            <consortium name="EnsemblMetazoa"/>
        </authorList>
    </citation>
    <scope>IDENTIFICATION</scope>
    <source>
        <strain evidence="13">Jacobina</strain>
    </source>
</reference>
<dbReference type="SUPFAM" id="SSF47576">
    <property type="entry name" value="Calponin-homology domain, CH-domain"/>
    <property type="match status" value="1"/>
</dbReference>
<dbReference type="PANTHER" id="PTHR22706:SF1">
    <property type="entry name" value="ASSEMBLY FACTOR FOR SPINDLE MICROTUBULES"/>
    <property type="match status" value="1"/>
</dbReference>
<comment type="subcellular location">
    <subcellularLocation>
        <location evidence="2">Cytoplasm</location>
    </subcellularLocation>
    <subcellularLocation>
        <location evidence="1">Nucleus</location>
    </subcellularLocation>
</comment>
<dbReference type="EnsemblMetazoa" id="LLOJ001566-RA">
    <property type="protein sequence ID" value="LLOJ001566-PA"/>
    <property type="gene ID" value="LLOJ001566"/>
</dbReference>
<dbReference type="PANTHER" id="PTHR22706">
    <property type="entry name" value="ASSEMBLY FACTOR FOR SPINDLE MICROTUBULES"/>
    <property type="match status" value="1"/>
</dbReference>
<evidence type="ECO:0000256" key="3">
    <source>
        <dbReference type="ARBA" id="ARBA00022490"/>
    </source>
</evidence>
<dbReference type="GO" id="GO:0005516">
    <property type="term" value="F:calmodulin binding"/>
    <property type="evidence" value="ECO:0007669"/>
    <property type="project" value="UniProtKB-KW"/>
</dbReference>
<protein>
    <recommendedName>
        <fullName evidence="12">Calponin-homology (CH) domain-containing protein</fullName>
    </recommendedName>
</protein>
<keyword evidence="7" id="KW-0498">Mitosis</keyword>
<keyword evidence="4" id="KW-0597">Phosphoprotein</keyword>
<dbReference type="Gene3D" id="1.20.5.190">
    <property type="match status" value="10"/>
</dbReference>
<dbReference type="GO" id="GO:0000922">
    <property type="term" value="C:spindle pole"/>
    <property type="evidence" value="ECO:0007669"/>
    <property type="project" value="TreeGrafter"/>
</dbReference>
<dbReference type="InterPro" id="IPR001715">
    <property type="entry name" value="CH_dom"/>
</dbReference>
<dbReference type="SMART" id="SM00033">
    <property type="entry name" value="CH"/>
    <property type="match status" value="1"/>
</dbReference>
<evidence type="ECO:0000256" key="2">
    <source>
        <dbReference type="ARBA" id="ARBA00004496"/>
    </source>
</evidence>
<evidence type="ECO:0000256" key="5">
    <source>
        <dbReference type="ARBA" id="ARBA00022618"/>
    </source>
</evidence>
<evidence type="ECO:0000313" key="13">
    <source>
        <dbReference type="EnsemblMetazoa" id="LLOJ001566-PA"/>
    </source>
</evidence>
<dbReference type="CDD" id="cd23767">
    <property type="entry name" value="IQCD"/>
    <property type="match status" value="1"/>
</dbReference>
<dbReference type="SMART" id="SM00015">
    <property type="entry name" value="IQ"/>
    <property type="match status" value="24"/>
</dbReference>
<dbReference type="FunFam" id="1.10.418.10:FF:000051">
    <property type="entry name" value="Abnormal spindle-like microcephaly-associated protein homolog"/>
    <property type="match status" value="1"/>
</dbReference>
<dbReference type="InterPro" id="IPR000048">
    <property type="entry name" value="IQ_motif_EF-hand-BS"/>
</dbReference>
<keyword evidence="9" id="KW-0175">Coiled coil</keyword>
<keyword evidence="11" id="KW-0131">Cell cycle</keyword>
<evidence type="ECO:0000256" key="9">
    <source>
        <dbReference type="ARBA" id="ARBA00023054"/>
    </source>
</evidence>
<dbReference type="InterPro" id="IPR027417">
    <property type="entry name" value="P-loop_NTPase"/>
</dbReference>
<dbReference type="GO" id="GO:0051295">
    <property type="term" value="P:establishment of meiotic spindle localization"/>
    <property type="evidence" value="ECO:0007669"/>
    <property type="project" value="TreeGrafter"/>
</dbReference>
<evidence type="ECO:0000256" key="10">
    <source>
        <dbReference type="ARBA" id="ARBA00023242"/>
    </source>
</evidence>
<dbReference type="SUPFAM" id="SSF52540">
    <property type="entry name" value="P-loop containing nucleoside triphosphate hydrolases"/>
    <property type="match status" value="1"/>
</dbReference>
<dbReference type="EMBL" id="AJWK01005375">
    <property type="status" value="NOT_ANNOTATED_CDS"/>
    <property type="molecule type" value="Genomic_DNA"/>
</dbReference>
<dbReference type="GO" id="GO:0007051">
    <property type="term" value="P:spindle organization"/>
    <property type="evidence" value="ECO:0007669"/>
    <property type="project" value="TreeGrafter"/>
</dbReference>
<dbReference type="GO" id="GO:0051301">
    <property type="term" value="P:cell division"/>
    <property type="evidence" value="ECO:0007669"/>
    <property type="project" value="UniProtKB-KW"/>
</dbReference>
<dbReference type="InterPro" id="IPR036872">
    <property type="entry name" value="CH_dom_sf"/>
</dbReference>
<evidence type="ECO:0000256" key="6">
    <source>
        <dbReference type="ARBA" id="ARBA00022737"/>
    </source>
</evidence>
<dbReference type="GO" id="GO:0005737">
    <property type="term" value="C:cytoplasm"/>
    <property type="evidence" value="ECO:0007669"/>
    <property type="project" value="UniProtKB-SubCell"/>
</dbReference>
<dbReference type="PROSITE" id="PS50096">
    <property type="entry name" value="IQ"/>
    <property type="match status" value="7"/>
</dbReference>
<sequence>MKLRRSIQLRAIDTFFAGTEMPPMGALDERPSTFAFNASEIRAQSSRVNLNEEEEPEVSPIPGAVAKSADLFKVPMLKRNRDQLGASNGEVRSSLMTLSPPKKYRPDDICSARASSADGLSVKTWSRYQPKKLKPLTLIKPPRTPKKEEASTTPLYDPKLLRSVVNPDPFAASTTCDPFLSATTFLDDEAVEKHEKHFKKWLNALVTVPEELDGADQKIDVARLFNEVKNKELTLAPTKESVSAKYFIKYRLENLRKAASELYQSEGMQKVLSYVTVLVEKKQLTIQQNRDLHRDLALQRQILELIFCFNPLWLRIGLEVVFNEKIELNSNRDIHGLTNFILNRLFRNKALEKKGNRNYTHTAEYGEKIKKFTLKQMLHLIYLLDRAKECRIIRHNPCLFVKQAPWKESGEVMKQLTSLLVTNVGDILRYLKRIGYVLEHKQTYIDEFDYAFGNLATDLRDGIRLTRVMEVILMREDLSKNLRYPAISLLQKRHNAELALSALTEADFVIAGNITGKDIAEGHREKTLSLLWQIIYKFRAPKFNAAATTIQQWWRNSWLKVVIARRIAYRKEMVRHQAATVIQSAIRGFLVRRAYREFREERIVATVIIQTYYRRYAAEKKYKELRGAVICVQQWWRSVQDVRRDRAKFHETRAAVIKIQNWFRRVQTARKLEAVARVADARRREIKLLNASAIVIQRAVKSYLIHKRLRDTVDKVMKFNRHQKLENNAATKIQSYWRMRRARRSFQTILIAALTIQRFWRMRKLARMEREDFLAIRKATIAVQRQWRAQITMKTEKSKFIILKQATIVIQQHFRALKAMRSSRKSFQELKAATLTVQRKFRANCAMKTTRKSFLALKAAVVTIQRHFRAKKLMLKQQFEFICLRESTITIQRFFRGYQSTKIQRKEFVALKEATVVLQRRFRANRSMVQHRNEFQQLKSASITIQRRFRATRAMQNNRKEFLQIKNAALVIQRHFRATKLMKIQRIEFVSYQYSCTVIQQHFRGWRMMRTARREFLQIKSAAVSIQRRFRAQKSMKMYRKEFQEKKKAALCIQNWWRASVAMKTSCRDFLKLKEVTIKVQRAFRAKKLMQRHRNEFQLLLKAAVVVQQAWRAKVAMRKANGDFRQLKQATISLQRRFRAKKAMALKKKEYAALKLASEIIQRKWRATLMARNQREEFLRMKKAALVIQKRFRATLLMRECREDYLAHKKASLIITQRWRATLMMRRERKTYIEVRQKIVNLQMRWRATLQMKAERRNFEILKKATLVIQRRFRAKKAKRIARIAYIELQYATIVIQRRFRALKMMKKAQQDFRQLSQATILIQKRFRERKLTHLQRKSFLEKKSAATVIQKHFRSFLLMRRQREEYHKNYNAIVTVQRIYRARLEMRKIRCQYLLIKSLIVCLQRKFRAKMAMKRTREEFLQLKNVTISIQRRFREKMKTRQLREEFEVAKRSIVKIQALARGYLARKRFEAMMTPEAVEMRRRIKAAKTIQSVWRGYVTRKKKQTRSMREIAEKIVNTRKTAKSADTVRQHLKKAMLVLKGRFGVHEISRMLEKMENLSRTVPHILIPDAPFVARFCCSVMADAIRSEPHKLIIESCARVMLNLARYEHTVELVFLPDAFTIIAQMLLRWCDKKCEIFNTLCTLIWVFIQDPKKNQKIREFMVTRDAVFMLREIRKLVLRKENMKRNTQRGLDSMQQISGQSLRKLPTLKPDYGVIRNQIYVFNCSVFAFDTILSKMQINLAP</sequence>
<dbReference type="InterPro" id="IPR051185">
    <property type="entry name" value="ASPM"/>
</dbReference>
<dbReference type="CDD" id="cd21223">
    <property type="entry name" value="CH_ASPM_rpt1"/>
    <property type="match status" value="1"/>
</dbReference>
<dbReference type="EMBL" id="AJWK01005376">
    <property type="status" value="NOT_ANNOTATED_CDS"/>
    <property type="molecule type" value="Genomic_DNA"/>
</dbReference>
<keyword evidence="14" id="KW-1185">Reference proteome</keyword>
<dbReference type="VEuPathDB" id="VectorBase:LLOJ001566"/>